<dbReference type="Pfam" id="PF01266">
    <property type="entry name" value="DAO"/>
    <property type="match status" value="1"/>
</dbReference>
<feature type="domain" description="FAD dependent oxidoreductase" evidence="1">
    <location>
        <begin position="3"/>
        <end position="350"/>
    </location>
</feature>
<dbReference type="EMBL" id="LR130778">
    <property type="protein sequence ID" value="VDN47521.1"/>
    <property type="molecule type" value="Genomic_DNA"/>
</dbReference>
<evidence type="ECO:0000259" key="1">
    <source>
        <dbReference type="Pfam" id="PF01266"/>
    </source>
</evidence>
<dbReference type="RefSeq" id="WP_125136817.1">
    <property type="nucleotide sequence ID" value="NZ_LR130778.1"/>
</dbReference>
<feature type="domain" description="BFD-like [2Fe-2S]-binding" evidence="2">
    <location>
        <begin position="393"/>
        <end position="446"/>
    </location>
</feature>
<proteinExistence type="predicted"/>
<dbReference type="Gene3D" id="1.10.10.1100">
    <property type="entry name" value="BFD-like [2Fe-2S]-binding domain"/>
    <property type="match status" value="1"/>
</dbReference>
<dbReference type="InterPro" id="IPR006076">
    <property type="entry name" value="FAD-dep_OxRdtase"/>
</dbReference>
<dbReference type="OrthoDB" id="9801699at2"/>
<evidence type="ECO:0000313" key="4">
    <source>
        <dbReference type="Proteomes" id="UP000279029"/>
    </source>
</evidence>
<sequence length="485" mass="53194">MYDYIIIGAGVIGSTIARELSRYDVKVLLLEKENDVSCGASKANSGIVHGGFDDKPGTVKAKMCRKGNRMFEQLESELHFGLEMCGSLVMAFEEEEFETLNELVERGITNGIHDLVILDHDQVMEMEPYVNPEVKGALYCPSSGITSPFELTIALAENAVANGVEIKLNSEVVSIEKGETFKVSTIDAMYEGKVVINAAGAYSDRVAGFVGADNFKIIPRRGEYILLNKNQGYLANTVLFQCPTKVGKGILVTRTYHGNLMLGPNAQEVSEASDVGTSLEALTYIVEQARKSVADFDLKKTLTSFSGIRATSDRHDFIIEESAVKNFINVAGIESPGLTSSPAIGLEVIEIIKSMGYELKPNPNFNPNRKPTLIKKSEDFDGSTEAEDPKKHIVCRCENVTEAEIVDAIHRGIPVNSIDSMKRRVRAGMGLCQGAYCGPRVAEIIARELNIPVEDVPKRGGGSSTLPHRESRWFFKEIKKSEKNE</sequence>
<dbReference type="InterPro" id="IPR052745">
    <property type="entry name" value="G3P_Oxidase/Oxidoreductase"/>
</dbReference>
<name>A0A3P7PW97_9FIRM</name>
<dbReference type="Pfam" id="PF04324">
    <property type="entry name" value="Fer2_BFD"/>
    <property type="match status" value="1"/>
</dbReference>
<dbReference type="Gene3D" id="3.50.50.60">
    <property type="entry name" value="FAD/NAD(P)-binding domain"/>
    <property type="match status" value="1"/>
</dbReference>
<evidence type="ECO:0000259" key="2">
    <source>
        <dbReference type="Pfam" id="PF04324"/>
    </source>
</evidence>
<keyword evidence="4" id="KW-1185">Reference proteome</keyword>
<dbReference type="Gene3D" id="3.30.9.10">
    <property type="entry name" value="D-Amino Acid Oxidase, subunit A, domain 2"/>
    <property type="match status" value="1"/>
</dbReference>
<gene>
    <name evidence="3" type="ORF">PATL70BA_1634</name>
</gene>
<dbReference type="InterPro" id="IPR007419">
    <property type="entry name" value="BFD-like_2Fe2S-bd_dom"/>
</dbReference>
<dbReference type="KEGG" id="cbar:PATL70BA_1634"/>
<evidence type="ECO:0000313" key="3">
    <source>
        <dbReference type="EMBL" id="VDN47521.1"/>
    </source>
</evidence>
<dbReference type="InterPro" id="IPR041854">
    <property type="entry name" value="BFD-like_2Fe2S-bd_dom_sf"/>
</dbReference>
<accession>A0A3P7PW97</accession>
<organism evidence="3 4">
    <name type="scientific">Petrocella atlantisensis</name>
    <dbReference type="NCBI Taxonomy" id="2173034"/>
    <lineage>
        <taxon>Bacteria</taxon>
        <taxon>Bacillati</taxon>
        <taxon>Bacillota</taxon>
        <taxon>Clostridia</taxon>
        <taxon>Lachnospirales</taxon>
        <taxon>Vallitaleaceae</taxon>
        <taxon>Petrocella</taxon>
    </lineage>
</organism>
<dbReference type="AlphaFoldDB" id="A0A3P7PW97"/>
<dbReference type="CDD" id="cd19946">
    <property type="entry name" value="GlpA-like_Fer2_BFD-like"/>
    <property type="match status" value="1"/>
</dbReference>
<dbReference type="SUPFAM" id="SSF51905">
    <property type="entry name" value="FAD/NAD(P)-binding domain"/>
    <property type="match status" value="1"/>
</dbReference>
<reference evidence="3 4" key="1">
    <citation type="submission" date="2018-09" db="EMBL/GenBank/DDBJ databases">
        <authorList>
            <person name="Postec A."/>
        </authorList>
    </citation>
    <scope>NUCLEOTIDE SEQUENCE [LARGE SCALE GENOMIC DNA]</scope>
    <source>
        <strain evidence="3">70B-A</strain>
    </source>
</reference>
<protein>
    <submittedName>
        <fullName evidence="3">FAD/NAD(P)-binding oxidoreductase</fullName>
    </submittedName>
</protein>
<dbReference type="Proteomes" id="UP000279029">
    <property type="component" value="Chromosome"/>
</dbReference>
<dbReference type="PANTHER" id="PTHR42720:SF1">
    <property type="entry name" value="GLYCEROL 3-PHOSPHATE OXIDASE"/>
    <property type="match status" value="1"/>
</dbReference>
<dbReference type="InterPro" id="IPR036188">
    <property type="entry name" value="FAD/NAD-bd_sf"/>
</dbReference>
<dbReference type="PANTHER" id="PTHR42720">
    <property type="entry name" value="GLYCEROL-3-PHOSPHATE DEHYDROGENASE"/>
    <property type="match status" value="1"/>
</dbReference>